<evidence type="ECO:0000313" key="5">
    <source>
        <dbReference type="Proteomes" id="UP000663865"/>
    </source>
</evidence>
<dbReference type="InterPro" id="IPR019389">
    <property type="entry name" value="Selenoprotein_T"/>
</dbReference>
<dbReference type="NCBIfam" id="TIGR02174">
    <property type="entry name" value="CXXU_selWTH"/>
    <property type="match status" value="1"/>
</dbReference>
<keyword evidence="1 3" id="KW-0732">Signal</keyword>
<accession>A0A818RCL2</accession>
<dbReference type="InterPro" id="IPR011893">
    <property type="entry name" value="Selenoprotein_Rdx-typ"/>
</dbReference>
<reference evidence="4" key="1">
    <citation type="submission" date="2021-02" db="EMBL/GenBank/DDBJ databases">
        <authorList>
            <person name="Nowell W R."/>
        </authorList>
    </citation>
    <scope>NUCLEOTIDE SEQUENCE</scope>
</reference>
<dbReference type="Proteomes" id="UP000663865">
    <property type="component" value="Unassembled WGS sequence"/>
</dbReference>
<organism evidence="4 5">
    <name type="scientific">Rotaria socialis</name>
    <dbReference type="NCBI Taxonomy" id="392032"/>
    <lineage>
        <taxon>Eukaryota</taxon>
        <taxon>Metazoa</taxon>
        <taxon>Spiralia</taxon>
        <taxon>Gnathifera</taxon>
        <taxon>Rotifera</taxon>
        <taxon>Eurotatoria</taxon>
        <taxon>Bdelloidea</taxon>
        <taxon>Philodinida</taxon>
        <taxon>Philodinidae</taxon>
        <taxon>Rotaria</taxon>
    </lineage>
</organism>
<dbReference type="EMBL" id="CAJNYV010004179">
    <property type="protein sequence ID" value="CAF3652148.1"/>
    <property type="molecule type" value="Genomic_DNA"/>
</dbReference>
<dbReference type="GO" id="GO:0045454">
    <property type="term" value="P:cell redox homeostasis"/>
    <property type="evidence" value="ECO:0007669"/>
    <property type="project" value="TreeGrafter"/>
</dbReference>
<protein>
    <recommendedName>
        <fullName evidence="6">Selenoprotein T</fullName>
    </recommendedName>
</protein>
<feature type="chain" id="PRO_5033057397" description="Selenoprotein T" evidence="3">
    <location>
        <begin position="25"/>
        <end position="223"/>
    </location>
</feature>
<evidence type="ECO:0000256" key="2">
    <source>
        <dbReference type="ARBA" id="ARBA00023284"/>
    </source>
</evidence>
<evidence type="ECO:0000256" key="3">
    <source>
        <dbReference type="SAM" id="SignalP"/>
    </source>
</evidence>
<comment type="caution">
    <text evidence="4">The sequence shown here is derived from an EMBL/GenBank/DDBJ whole genome shotgun (WGS) entry which is preliminary data.</text>
</comment>
<sequence length="223" mass="24923">MIDRKLLLGLSLVLLSTCYDLTRSYFNSASAETKNSESVSSSSFNSDSNDNLHMPTTPPYRPNYYLHQQQQGEHLLYVLKTAAISRRAASAHISNSSNSNNTMNPFAIAEGTEMCLNNSLNLFEHTTHIWMLLNPFVLLNIPTPAAYSWALQNKMYACLMVFFFSNSIESYLISTGAFEISVNDVPLWSKIATGRLPSANEFIQMLQTFSTKTDFNAAGSINF</sequence>
<dbReference type="InterPro" id="IPR036249">
    <property type="entry name" value="Thioredoxin-like_sf"/>
</dbReference>
<proteinExistence type="predicted"/>
<dbReference type="GO" id="GO:0004791">
    <property type="term" value="F:thioredoxin-disulfide reductase (NADPH) activity"/>
    <property type="evidence" value="ECO:0007669"/>
    <property type="project" value="TreeGrafter"/>
</dbReference>
<name>A0A818RCL2_9BILA</name>
<feature type="signal peptide" evidence="3">
    <location>
        <begin position="1"/>
        <end position="24"/>
    </location>
</feature>
<evidence type="ECO:0000313" key="4">
    <source>
        <dbReference type="EMBL" id="CAF3652148.1"/>
    </source>
</evidence>
<dbReference type="GO" id="GO:0005789">
    <property type="term" value="C:endoplasmic reticulum membrane"/>
    <property type="evidence" value="ECO:0007669"/>
    <property type="project" value="TreeGrafter"/>
</dbReference>
<keyword evidence="2" id="KW-0676">Redox-active center</keyword>
<dbReference type="PANTHER" id="PTHR13544:SF0">
    <property type="entry name" value="THIOREDOXIN REDUCTASE-LIKE SELENOPROTEIN T"/>
    <property type="match status" value="1"/>
</dbReference>
<evidence type="ECO:0008006" key="6">
    <source>
        <dbReference type="Google" id="ProtNLM"/>
    </source>
</evidence>
<gene>
    <name evidence="4" type="ORF">KIK155_LOCUS23525</name>
</gene>
<dbReference type="PANTHER" id="PTHR13544">
    <property type="entry name" value="SELENOPROTEIN T"/>
    <property type="match status" value="1"/>
</dbReference>
<dbReference type="Pfam" id="PF10262">
    <property type="entry name" value="Rdx"/>
    <property type="match status" value="1"/>
</dbReference>
<dbReference type="Gene3D" id="3.40.30.10">
    <property type="entry name" value="Glutaredoxin"/>
    <property type="match status" value="1"/>
</dbReference>
<evidence type="ECO:0000256" key="1">
    <source>
        <dbReference type="ARBA" id="ARBA00022729"/>
    </source>
</evidence>
<dbReference type="AlphaFoldDB" id="A0A818RCL2"/>
<dbReference type="SUPFAM" id="SSF52833">
    <property type="entry name" value="Thioredoxin-like"/>
    <property type="match status" value="1"/>
</dbReference>